<sequence>MPSTYLTELGHWDYPQKDPLMNKRASQRTAQKLPIRLHFFGDQTDVSESQDISAGGFYVCTDSVRQLAKGVVALVFIGNNRQPVLAEVVRIEDSGAAFALFNETPD</sequence>
<evidence type="ECO:0000313" key="2">
    <source>
        <dbReference type="EMBL" id="ATX78172.1"/>
    </source>
</evidence>
<dbReference type="GO" id="GO:0035438">
    <property type="term" value="F:cyclic-di-GMP binding"/>
    <property type="evidence" value="ECO:0007669"/>
    <property type="project" value="InterPro"/>
</dbReference>
<organism evidence="2 3">
    <name type="scientific">Reinekea forsetii</name>
    <dbReference type="NCBI Taxonomy" id="1336806"/>
    <lineage>
        <taxon>Bacteria</taxon>
        <taxon>Pseudomonadati</taxon>
        <taxon>Pseudomonadota</taxon>
        <taxon>Gammaproteobacteria</taxon>
        <taxon>Oceanospirillales</taxon>
        <taxon>Saccharospirillaceae</taxon>
        <taxon>Reinekea</taxon>
    </lineage>
</organism>
<protein>
    <submittedName>
        <fullName evidence="2">PilZ superfamily protein</fullName>
    </submittedName>
</protein>
<name>A0A2K8KU84_9GAMM</name>
<reference evidence="2 3" key="1">
    <citation type="journal article" date="2017" name="Environ. Microbiol.">
        <title>Genomic and physiological analyses of 'Reinekea forsetii' reveal a versatile opportunistic lifestyle during spring algae blooms.</title>
        <authorList>
            <person name="Avci B."/>
            <person name="Hahnke R.L."/>
            <person name="Chafee M."/>
            <person name="Fischer T."/>
            <person name="Gruber-Vodicka H."/>
            <person name="Tegetmeyer H.E."/>
            <person name="Harder J."/>
            <person name="Fuchs B.M."/>
            <person name="Amann R.I."/>
            <person name="Teeling H."/>
        </authorList>
    </citation>
    <scope>NUCLEOTIDE SEQUENCE [LARGE SCALE GENOMIC DNA]</scope>
    <source>
        <strain evidence="2 3">Hel1_31_D35</strain>
    </source>
</reference>
<dbReference type="Gene3D" id="2.40.10.220">
    <property type="entry name" value="predicted glycosyltransferase like domains"/>
    <property type="match status" value="1"/>
</dbReference>
<dbReference type="KEGG" id="rfo:REIFOR_03053"/>
<evidence type="ECO:0000313" key="3">
    <source>
        <dbReference type="Proteomes" id="UP000229757"/>
    </source>
</evidence>
<feature type="domain" description="PilZ" evidence="1">
    <location>
        <begin position="22"/>
        <end position="95"/>
    </location>
</feature>
<dbReference type="InterPro" id="IPR009875">
    <property type="entry name" value="PilZ_domain"/>
</dbReference>
<dbReference type="SUPFAM" id="SSF141371">
    <property type="entry name" value="PilZ domain-like"/>
    <property type="match status" value="1"/>
</dbReference>
<accession>A0A2K8KU84</accession>
<gene>
    <name evidence="2" type="ORF">REIFOR_03053</name>
</gene>
<dbReference type="Proteomes" id="UP000229757">
    <property type="component" value="Chromosome"/>
</dbReference>
<proteinExistence type="predicted"/>
<dbReference type="AlphaFoldDB" id="A0A2K8KU84"/>
<keyword evidence="3" id="KW-1185">Reference proteome</keyword>
<dbReference type="EMBL" id="CP011797">
    <property type="protein sequence ID" value="ATX78172.1"/>
    <property type="molecule type" value="Genomic_DNA"/>
</dbReference>
<evidence type="ECO:0000259" key="1">
    <source>
        <dbReference type="Pfam" id="PF07238"/>
    </source>
</evidence>
<dbReference type="Pfam" id="PF07238">
    <property type="entry name" value="PilZ"/>
    <property type="match status" value="1"/>
</dbReference>